<protein>
    <submittedName>
        <fullName evidence="1">Uncharacterized protein</fullName>
    </submittedName>
</protein>
<gene>
    <name evidence="1" type="ORF">GALL_510560</name>
</gene>
<reference evidence="1" key="1">
    <citation type="submission" date="2016-10" db="EMBL/GenBank/DDBJ databases">
        <title>Sequence of Gallionella enrichment culture.</title>
        <authorList>
            <person name="Poehlein A."/>
            <person name="Muehling M."/>
            <person name="Daniel R."/>
        </authorList>
    </citation>
    <scope>NUCLEOTIDE SEQUENCE</scope>
</reference>
<dbReference type="AntiFam" id="ANF00099">
    <property type="entry name" value="Shadow ORF (opposite glcB)"/>
</dbReference>
<comment type="caution">
    <text evidence="1">The sequence shown here is derived from an EMBL/GenBank/DDBJ whole genome shotgun (WGS) entry which is preliminary data.</text>
</comment>
<evidence type="ECO:0000313" key="1">
    <source>
        <dbReference type="EMBL" id="OIQ67365.1"/>
    </source>
</evidence>
<proteinExistence type="predicted"/>
<accession>A0A1J5PUZ0</accession>
<name>A0A1J5PUZ0_9ZZZZ</name>
<organism evidence="1">
    <name type="scientific">mine drainage metagenome</name>
    <dbReference type="NCBI Taxonomy" id="410659"/>
    <lineage>
        <taxon>unclassified sequences</taxon>
        <taxon>metagenomes</taxon>
        <taxon>ecological metagenomes</taxon>
    </lineage>
</organism>
<dbReference type="EMBL" id="MLJW01005973">
    <property type="protein sequence ID" value="OIQ67365.1"/>
    <property type="molecule type" value="Genomic_DNA"/>
</dbReference>
<sequence>MQAHRFFAIGCAVNAVRVEAALQGFAAFFKGFRQRAFEDAQPVAVSQHLVVGIHGGHRVFQVEDGGQRCFNHQISYASRVCCPNGGGAVDDQVQVQAVVLKQHAGGGLGFTLEADELAGILQTGVAAVRQFDGQLAALDAVGHRVDVRALAQRRAAVEHVAGVFDDLGTALGVVAATGFFAALGLGNHVGAVQRVVQTAPAGVSSVEGVAGVQDRHHQLRAGLFGQLGIDVAGADASVFRGSDQVADFVEVGVVRSHILDRSGVGLVPVVQLGLQQVTLFEQGDVFRG</sequence>
<dbReference type="AlphaFoldDB" id="A0A1J5PUZ0"/>